<feature type="domain" description="CCHC-type" evidence="3">
    <location>
        <begin position="264"/>
        <end position="278"/>
    </location>
</feature>
<dbReference type="InterPro" id="IPR001878">
    <property type="entry name" value="Znf_CCHC"/>
</dbReference>
<dbReference type="Pfam" id="PF22936">
    <property type="entry name" value="Pol_BBD"/>
    <property type="match status" value="1"/>
</dbReference>
<reference evidence="5 6" key="1">
    <citation type="journal article" date="2019" name="Nat. Plants">
        <title>Stout camphor tree genome fills gaps in understanding of flowering plant genome evolution.</title>
        <authorList>
            <person name="Chaw S.M."/>
            <person name="Liu Y.C."/>
            <person name="Wu Y.W."/>
            <person name="Wang H.Y."/>
            <person name="Lin C.I."/>
            <person name="Wu C.S."/>
            <person name="Ke H.M."/>
            <person name="Chang L.Y."/>
            <person name="Hsu C.Y."/>
            <person name="Yang H.T."/>
            <person name="Sudianto E."/>
            <person name="Hsu M.H."/>
            <person name="Wu K.P."/>
            <person name="Wang L.N."/>
            <person name="Leebens-Mack J.H."/>
            <person name="Tsai I.J."/>
        </authorList>
    </citation>
    <scope>NUCLEOTIDE SEQUENCE [LARGE SCALE GENOMIC DNA]</scope>
    <source>
        <strain evidence="6">cv. Chaw 1501</strain>
        <tissue evidence="5">Young leaves</tissue>
    </source>
</reference>
<evidence type="ECO:0000259" key="4">
    <source>
        <dbReference type="PROSITE" id="PS50994"/>
    </source>
</evidence>
<evidence type="ECO:0000313" key="6">
    <source>
        <dbReference type="Proteomes" id="UP000283530"/>
    </source>
</evidence>
<dbReference type="Pfam" id="PF00098">
    <property type="entry name" value="zf-CCHC"/>
    <property type="match status" value="2"/>
</dbReference>
<dbReference type="GO" id="GO:0015074">
    <property type="term" value="P:DNA integration"/>
    <property type="evidence" value="ECO:0007669"/>
    <property type="project" value="InterPro"/>
</dbReference>
<dbReference type="PANTHER" id="PTHR11439:SF515">
    <property type="entry name" value="GAG-POL POLYPROTEIN"/>
    <property type="match status" value="1"/>
</dbReference>
<evidence type="ECO:0000313" key="5">
    <source>
        <dbReference type="EMBL" id="RWR74934.1"/>
    </source>
</evidence>
<dbReference type="InterPro" id="IPR054722">
    <property type="entry name" value="PolX-like_BBD"/>
</dbReference>
<dbReference type="GO" id="GO:0004190">
    <property type="term" value="F:aspartic-type endopeptidase activity"/>
    <property type="evidence" value="ECO:0007669"/>
    <property type="project" value="UniProtKB-KW"/>
</dbReference>
<dbReference type="InterPro" id="IPR012337">
    <property type="entry name" value="RNaseH-like_sf"/>
</dbReference>
<keyword evidence="1" id="KW-0645">Protease</keyword>
<dbReference type="SUPFAM" id="SSF53098">
    <property type="entry name" value="Ribonuclease H-like"/>
    <property type="match status" value="1"/>
</dbReference>
<dbReference type="GO" id="GO:0003676">
    <property type="term" value="F:nucleic acid binding"/>
    <property type="evidence" value="ECO:0007669"/>
    <property type="project" value="InterPro"/>
</dbReference>
<keyword evidence="1" id="KW-0064">Aspartyl protease</keyword>
<keyword evidence="6" id="KW-1185">Reference proteome</keyword>
<dbReference type="InterPro" id="IPR057670">
    <property type="entry name" value="SH3_retrovirus"/>
</dbReference>
<dbReference type="InterPro" id="IPR043502">
    <property type="entry name" value="DNA/RNA_pol_sf"/>
</dbReference>
<organism evidence="5 6">
    <name type="scientific">Cinnamomum micranthum f. kanehirae</name>
    <dbReference type="NCBI Taxonomy" id="337451"/>
    <lineage>
        <taxon>Eukaryota</taxon>
        <taxon>Viridiplantae</taxon>
        <taxon>Streptophyta</taxon>
        <taxon>Embryophyta</taxon>
        <taxon>Tracheophyta</taxon>
        <taxon>Spermatophyta</taxon>
        <taxon>Magnoliopsida</taxon>
        <taxon>Magnoliidae</taxon>
        <taxon>Laurales</taxon>
        <taxon>Lauraceae</taxon>
        <taxon>Cinnamomum</taxon>
    </lineage>
</organism>
<dbReference type="CDD" id="cd09272">
    <property type="entry name" value="RNase_HI_RT_Ty1"/>
    <property type="match status" value="1"/>
</dbReference>
<dbReference type="InterPro" id="IPR036875">
    <property type="entry name" value="Znf_CCHC_sf"/>
</dbReference>
<dbReference type="Pfam" id="PF14223">
    <property type="entry name" value="Retrotran_gag_2"/>
    <property type="match status" value="1"/>
</dbReference>
<proteinExistence type="predicted"/>
<dbReference type="Proteomes" id="UP000283530">
    <property type="component" value="Unassembled WGS sequence"/>
</dbReference>
<keyword evidence="1" id="KW-0378">Hydrolase</keyword>
<feature type="domain" description="CCHC-type" evidence="3">
    <location>
        <begin position="245"/>
        <end position="258"/>
    </location>
</feature>
<dbReference type="SMART" id="SM00343">
    <property type="entry name" value="ZnF_C2HC"/>
    <property type="match status" value="2"/>
</dbReference>
<keyword evidence="2" id="KW-0479">Metal-binding</keyword>
<sequence>MNGGSNVSIDKLVGNNYNYWKLCMEAYLQGQDLWDLISGDNAVIPEDTSQNADLWRKWKIKCGKALFALRTSISQDYIARVRDVSSPKQVWEILERLFTQKNTMRLQYLENELAGMTQGTLSIPEYFLKVKTLCAEISELDTEEPVSDARLHRYLIRGLRKEFMPFISSIQGWATQPSIIELENLLSNQEALVKQMTSNDKKSLSLVEDALYTKDQGNKNFFKQGSDDTEQSNNEGKFRGNSKGCFRCGQLGHIKRDCHARVVCNRCGKSGHIKANCRVKLMEAGANVAQEKDESEQSTWEHGLSITANQSTIVTSAQTDVNASIDYNDKWIVDSGCSHHATGNYSLLSDVRPHCGKKTIVTADNSLYPVEKEGHFEADISNNRGVSLNNVYHVSGLKKNLASVSQITDARRYVLFGPKNVQILSNIKHIEADVLFTGRRKESLYVLSASDAYVEKTCQNESATLWHSRLGHVGYQLLQKISTKKLLNGIPLFKEIHHDVVCPGCQYRKSHRLPFPTSKNRASTVLQLVHSDLMGPTKTLSYSSFRYVMILVDDFSRFTWVYFLENKSEAFSKFVQFKEQVEKEFELQIKCLRTDNGGEYMSDQFLNYCKEHGIQHQMTCPETPQQNGVAERKLAHLTSMCLSWLHTKNLPRELWAAAVQSACHVINRLPAWPGTEPSPFEALYHHKPNVSYFQVFGSDCYVHISKTIRTKLDPRARRCIFVGYDAHRKGWKCMDPETKKVDVSRDVVFDEVSSLQIDTKRGTIDFSPFPDRGSCEDEPTSYNEAKGISEWEEAMQEEISALNKNCTWELVSKPKNVTPVTCKWVYKLKKRADGTIDRYKARLVACGFSQQYGLDYDETFSHVAKMVTIRTIISLAAYKGWKLWQLDVKNAFLYGELDRDIFMEQPHGFISKEFPNHVCRLKKALYGLKQAPRAWYGKIAQYLEFCGFKSSNADSSLFVKKTSSTFTMLLLYVDDMIITGDDDAEITSLQDALSLRFEMKSLGEASCFLGLEVKKSDGYFVSQTRYATRLLERFRMEESKIMDTPMDPSLKLIKDGGRLLKDATLFRQLVGSLFYLTITRPDISFPVGVVSQFMDKPRESHFIAAKRILRYIKGTLNFGLFYQQHTPFMLTGFVDADWAGDLNDRCSTTGYCFNMGSAAISWCSKKQTTVALSSCEAEYVAATMATQECIWLKRLIQEMFSALDYPIPIHCDNESAIKLAGNPVFHARTKHIETHFHFAREKVLTQDIQLQKIRTDVQVADIFTKALGKAKFEVFRDALGIVDRKFALRGSVAN</sequence>
<dbReference type="OrthoDB" id="985788at2759"/>
<dbReference type="InterPro" id="IPR001584">
    <property type="entry name" value="Integrase_cat-core"/>
</dbReference>
<dbReference type="STRING" id="337451.A0A443N8T5"/>
<dbReference type="Pfam" id="PF00665">
    <property type="entry name" value="rve"/>
    <property type="match status" value="1"/>
</dbReference>
<comment type="caution">
    <text evidence="5">The sequence shown here is derived from an EMBL/GenBank/DDBJ whole genome shotgun (WGS) entry which is preliminary data.</text>
</comment>
<keyword evidence="2" id="KW-0862">Zinc</keyword>
<evidence type="ECO:0000259" key="3">
    <source>
        <dbReference type="PROSITE" id="PS50158"/>
    </source>
</evidence>
<evidence type="ECO:0000256" key="1">
    <source>
        <dbReference type="ARBA" id="ARBA00022750"/>
    </source>
</evidence>
<dbReference type="PANTHER" id="PTHR11439">
    <property type="entry name" value="GAG-POL-RELATED RETROTRANSPOSON"/>
    <property type="match status" value="1"/>
</dbReference>
<dbReference type="InterPro" id="IPR025724">
    <property type="entry name" value="GAG-pre-integrase_dom"/>
</dbReference>
<evidence type="ECO:0000256" key="2">
    <source>
        <dbReference type="PROSITE-ProRule" id="PRU00047"/>
    </source>
</evidence>
<feature type="domain" description="Integrase catalytic" evidence="4">
    <location>
        <begin position="512"/>
        <end position="687"/>
    </location>
</feature>
<dbReference type="PROSITE" id="PS50994">
    <property type="entry name" value="INTEGRASE"/>
    <property type="match status" value="1"/>
</dbReference>
<accession>A0A443N8T5</accession>
<dbReference type="Gene3D" id="3.30.420.10">
    <property type="entry name" value="Ribonuclease H-like superfamily/Ribonuclease H"/>
    <property type="match status" value="1"/>
</dbReference>
<dbReference type="Pfam" id="PF25597">
    <property type="entry name" value="SH3_retrovirus"/>
    <property type="match status" value="1"/>
</dbReference>
<protein>
    <submittedName>
        <fullName evidence="5">Integrase, catalytic core</fullName>
    </submittedName>
</protein>
<dbReference type="EMBL" id="QPKB01000001">
    <property type="protein sequence ID" value="RWR74934.1"/>
    <property type="molecule type" value="Genomic_DNA"/>
</dbReference>
<dbReference type="InterPro" id="IPR036397">
    <property type="entry name" value="RNaseH_sf"/>
</dbReference>
<name>A0A443N8T5_9MAGN</name>
<dbReference type="InterPro" id="IPR013103">
    <property type="entry name" value="RVT_2"/>
</dbReference>
<dbReference type="SUPFAM" id="SSF57756">
    <property type="entry name" value="Retrovirus zinc finger-like domains"/>
    <property type="match status" value="1"/>
</dbReference>
<dbReference type="Gene3D" id="4.10.60.10">
    <property type="entry name" value="Zinc finger, CCHC-type"/>
    <property type="match status" value="1"/>
</dbReference>
<dbReference type="SUPFAM" id="SSF56672">
    <property type="entry name" value="DNA/RNA polymerases"/>
    <property type="match status" value="1"/>
</dbReference>
<keyword evidence="2" id="KW-0863">Zinc-finger</keyword>
<dbReference type="GO" id="GO:0008270">
    <property type="term" value="F:zinc ion binding"/>
    <property type="evidence" value="ECO:0007669"/>
    <property type="project" value="UniProtKB-KW"/>
</dbReference>
<dbReference type="Pfam" id="PF07727">
    <property type="entry name" value="RVT_2"/>
    <property type="match status" value="1"/>
</dbReference>
<dbReference type="PROSITE" id="PS50158">
    <property type="entry name" value="ZF_CCHC"/>
    <property type="match status" value="2"/>
</dbReference>
<dbReference type="Pfam" id="PF13976">
    <property type="entry name" value="gag_pre-integrs"/>
    <property type="match status" value="1"/>
</dbReference>
<gene>
    <name evidence="5" type="ORF">CKAN_00329300</name>
</gene>